<gene>
    <name evidence="1" type="ORF">S01H4_14215</name>
</gene>
<protein>
    <submittedName>
        <fullName evidence="1">Uncharacterized protein</fullName>
    </submittedName>
</protein>
<sequence>MTDNEKMTKILGMIVTMTDRKCLKTIQNTAYNRVDEVAKVKTASWAVGDPVQTLPEYHGRKPYGAIGKIHKINKVKIQVDFNGVIWNMPRALLMKV</sequence>
<dbReference type="EMBL" id="BART01006238">
    <property type="protein sequence ID" value="GAG59944.1"/>
    <property type="molecule type" value="Genomic_DNA"/>
</dbReference>
<dbReference type="AlphaFoldDB" id="X0YTQ6"/>
<accession>X0YTQ6</accession>
<evidence type="ECO:0000313" key="1">
    <source>
        <dbReference type="EMBL" id="GAG59944.1"/>
    </source>
</evidence>
<reference evidence="1" key="1">
    <citation type="journal article" date="2014" name="Front. Microbiol.">
        <title>High frequency of phylogenetically diverse reductive dehalogenase-homologous genes in deep subseafloor sedimentary metagenomes.</title>
        <authorList>
            <person name="Kawai M."/>
            <person name="Futagami T."/>
            <person name="Toyoda A."/>
            <person name="Takaki Y."/>
            <person name="Nishi S."/>
            <person name="Hori S."/>
            <person name="Arai W."/>
            <person name="Tsubouchi T."/>
            <person name="Morono Y."/>
            <person name="Uchiyama I."/>
            <person name="Ito T."/>
            <person name="Fujiyama A."/>
            <person name="Inagaki F."/>
            <person name="Takami H."/>
        </authorList>
    </citation>
    <scope>NUCLEOTIDE SEQUENCE</scope>
    <source>
        <strain evidence="1">Expedition CK06-06</strain>
    </source>
</reference>
<comment type="caution">
    <text evidence="1">The sequence shown here is derived from an EMBL/GenBank/DDBJ whole genome shotgun (WGS) entry which is preliminary data.</text>
</comment>
<proteinExistence type="predicted"/>
<organism evidence="1">
    <name type="scientific">marine sediment metagenome</name>
    <dbReference type="NCBI Taxonomy" id="412755"/>
    <lineage>
        <taxon>unclassified sequences</taxon>
        <taxon>metagenomes</taxon>
        <taxon>ecological metagenomes</taxon>
    </lineage>
</organism>
<name>X0YTQ6_9ZZZZ</name>